<gene>
    <name evidence="1" type="ORF">AVDCRST_MAG04-2252</name>
</gene>
<evidence type="ECO:0000313" key="1">
    <source>
        <dbReference type="EMBL" id="CAA9253886.1"/>
    </source>
</evidence>
<dbReference type="Pfam" id="PF24716">
    <property type="entry name" value="WapI"/>
    <property type="match status" value="1"/>
</dbReference>
<name>A0A6J4IMF1_9PROT</name>
<sequence>MDNADRPGVLISDGHRGLRLVRDGAACEVGQPAIIKAWAGPFSGTVREVLLGGLAYFRDDLARLYDALSGDARLFGSEGSSLAVSGDGLGGVTVNVEVSGGYDPTIRLTYEIAIDQTYLPAITRALAREFALNPA</sequence>
<dbReference type="EMBL" id="CADCTL010000157">
    <property type="protein sequence ID" value="CAA9253886.1"/>
    <property type="molecule type" value="Genomic_DNA"/>
</dbReference>
<accession>A0A6J4IMF1</accession>
<protein>
    <submittedName>
        <fullName evidence="1">Uncharacterized protein</fullName>
    </submittedName>
</protein>
<reference evidence="1" key="1">
    <citation type="submission" date="2020-02" db="EMBL/GenBank/DDBJ databases">
        <authorList>
            <person name="Meier V. D."/>
        </authorList>
    </citation>
    <scope>NUCLEOTIDE SEQUENCE</scope>
    <source>
        <strain evidence="1">AVDCRST_MAG04</strain>
    </source>
</reference>
<proteinExistence type="predicted"/>
<dbReference type="AlphaFoldDB" id="A0A6J4IMF1"/>
<organism evidence="1">
    <name type="scientific">uncultured Acetobacteraceae bacterium</name>
    <dbReference type="NCBI Taxonomy" id="169975"/>
    <lineage>
        <taxon>Bacteria</taxon>
        <taxon>Pseudomonadati</taxon>
        <taxon>Pseudomonadota</taxon>
        <taxon>Alphaproteobacteria</taxon>
        <taxon>Acetobacterales</taxon>
        <taxon>Acetobacteraceae</taxon>
        <taxon>environmental samples</taxon>
    </lineage>
</organism>
<dbReference type="InterPro" id="IPR056510">
    <property type="entry name" value="WapI"/>
</dbReference>